<evidence type="ECO:0000259" key="4">
    <source>
        <dbReference type="Pfam" id="PF24859"/>
    </source>
</evidence>
<evidence type="ECO:0000256" key="1">
    <source>
        <dbReference type="ARBA" id="ARBA00022490"/>
    </source>
</evidence>
<dbReference type="Pfam" id="PF24859">
    <property type="entry name" value="FdhE_central"/>
    <property type="match status" value="1"/>
</dbReference>
<evidence type="ECO:0000259" key="3">
    <source>
        <dbReference type="Pfam" id="PF04216"/>
    </source>
</evidence>
<evidence type="ECO:0000313" key="6">
    <source>
        <dbReference type="EMBL" id="MCM2563984.1"/>
    </source>
</evidence>
<dbReference type="RefSeq" id="WP_251348077.1">
    <property type="nucleotide sequence ID" value="NZ_JAMQGR010000001.1"/>
</dbReference>
<feature type="domain" description="FdhE N-terminal" evidence="3">
    <location>
        <begin position="23"/>
        <end position="197"/>
    </location>
</feature>
<dbReference type="InterPro" id="IPR006452">
    <property type="entry name" value="Formate_DH_accessory"/>
</dbReference>
<gene>
    <name evidence="2 6" type="primary">fdhE</name>
    <name evidence="6" type="ORF">NCG91_00055</name>
</gene>
<dbReference type="PIRSF" id="PIRSF018296">
    <property type="entry name" value="Format_dh_formtn"/>
    <property type="match status" value="1"/>
</dbReference>
<dbReference type="InterPro" id="IPR056774">
    <property type="entry name" value="FdhE_N"/>
</dbReference>
<dbReference type="HAMAP" id="MF_00611">
    <property type="entry name" value="FdeH"/>
    <property type="match status" value="1"/>
</dbReference>
<dbReference type="Gene3D" id="3.90.1670.10">
    <property type="entry name" value="FdhE-like domain"/>
    <property type="match status" value="1"/>
</dbReference>
<dbReference type="EMBL" id="JAMQGR010000001">
    <property type="protein sequence ID" value="MCM2563984.1"/>
    <property type="molecule type" value="Genomic_DNA"/>
</dbReference>
<name>A0ABT0WJN7_9BURK</name>
<comment type="similarity">
    <text evidence="2">Belongs to the FdhE family.</text>
</comment>
<keyword evidence="1 2" id="KW-0963">Cytoplasm</keyword>
<sequence>MGTPLVQRILQPGEIEGLDHNAIPRLLLPQPDSLFKARASRLRELAQGNIKGIPVDAGMQGYLVLMAALADAQAAVVGKLAPGAVPAADPDALRRAMQHRMPVLPVNGARPPVWRDIFASLLDELAATAASQPALSGGLTQVLAQLRALDAPALDACADAVLDENGDNLNPMHAPFVAAALQILWSVSASELRAARVPDLETGTLCPVCGSHPVASVIRIGGGSQGYRYLHCGICESEWHMVRVKCSTCEQNGKIAYQGLDAADAAPFDPVTAKDDKLPNKANDPKKVARAETCDDCHTYRKVFNQEHDYNVEPLADDLASLMLDLLVGEAGYQRASGNPLLWLGKGDSSEGQPA</sequence>
<dbReference type="InterPro" id="IPR056796">
    <property type="entry name" value="FdhE_C"/>
</dbReference>
<comment type="caution">
    <text evidence="6">The sequence shown here is derived from an EMBL/GenBank/DDBJ whole genome shotgun (WGS) entry which is preliminary data.</text>
</comment>
<dbReference type="PANTHER" id="PTHR37689:SF1">
    <property type="entry name" value="PROTEIN FDHE"/>
    <property type="match status" value="1"/>
</dbReference>
<comment type="function">
    <text evidence="2">Necessary for formate dehydrogenase activity.</text>
</comment>
<keyword evidence="7" id="KW-1185">Reference proteome</keyword>
<reference evidence="6 7" key="1">
    <citation type="submission" date="2022-06" db="EMBL/GenBank/DDBJ databases">
        <title>Janthinobacterium kumbetensis sp. nov., isolated from spring water in Turkey.</title>
        <authorList>
            <person name="Inan Bektas K."/>
            <person name="Belduz A.A."/>
            <person name="Canakci S."/>
            <person name="Nalcaoglu A."/>
            <person name="Ceylan E."/>
            <person name="Kati H."/>
        </authorList>
    </citation>
    <scope>NUCLEOTIDE SEQUENCE [LARGE SCALE GENOMIC DNA]</scope>
    <source>
        <strain evidence="6 7">GK</strain>
    </source>
</reference>
<organism evidence="6 7">
    <name type="scientific">Janthinobacterium kumbetense</name>
    <dbReference type="NCBI Taxonomy" id="2950280"/>
    <lineage>
        <taxon>Bacteria</taxon>
        <taxon>Pseudomonadati</taxon>
        <taxon>Pseudomonadota</taxon>
        <taxon>Betaproteobacteria</taxon>
        <taxon>Burkholderiales</taxon>
        <taxon>Oxalobacteraceae</taxon>
        <taxon>Janthinobacterium</taxon>
    </lineage>
</organism>
<feature type="domain" description="FdhE central" evidence="4">
    <location>
        <begin position="205"/>
        <end position="243"/>
    </location>
</feature>
<dbReference type="NCBIfam" id="TIGR01562">
    <property type="entry name" value="FdhE"/>
    <property type="match status" value="1"/>
</dbReference>
<accession>A0ABT0WJN7</accession>
<dbReference type="SUPFAM" id="SSF144020">
    <property type="entry name" value="FdhE-like"/>
    <property type="match status" value="1"/>
</dbReference>
<evidence type="ECO:0000256" key="2">
    <source>
        <dbReference type="HAMAP-Rule" id="MF_00611"/>
    </source>
</evidence>
<evidence type="ECO:0000313" key="7">
    <source>
        <dbReference type="Proteomes" id="UP001202243"/>
    </source>
</evidence>
<dbReference type="InterPro" id="IPR056797">
    <property type="entry name" value="FdhE_central"/>
</dbReference>
<proteinExistence type="inferred from homology"/>
<dbReference type="Pfam" id="PF24860">
    <property type="entry name" value="FdhE_C"/>
    <property type="match status" value="1"/>
</dbReference>
<dbReference type="Pfam" id="PF04216">
    <property type="entry name" value="FdhE_N"/>
    <property type="match status" value="1"/>
</dbReference>
<dbReference type="Proteomes" id="UP001202243">
    <property type="component" value="Unassembled WGS sequence"/>
</dbReference>
<dbReference type="PANTHER" id="PTHR37689">
    <property type="entry name" value="PROTEIN FDHE"/>
    <property type="match status" value="1"/>
</dbReference>
<protein>
    <recommendedName>
        <fullName evidence="2">Protein FdhE homolog</fullName>
    </recommendedName>
</protein>
<dbReference type="CDD" id="cd16341">
    <property type="entry name" value="FdhE"/>
    <property type="match status" value="1"/>
</dbReference>
<comment type="subcellular location">
    <subcellularLocation>
        <location evidence="2">Cytoplasm</location>
    </subcellularLocation>
</comment>
<feature type="domain" description="FdhE C-terminal" evidence="5">
    <location>
        <begin position="244"/>
        <end position="342"/>
    </location>
</feature>
<dbReference type="InterPro" id="IPR024064">
    <property type="entry name" value="FdhE-like_sf"/>
</dbReference>
<evidence type="ECO:0000259" key="5">
    <source>
        <dbReference type="Pfam" id="PF24860"/>
    </source>
</evidence>